<protein>
    <submittedName>
        <fullName evidence="4">TetR family transcriptional regulator</fullName>
    </submittedName>
</protein>
<dbReference type="SUPFAM" id="SSF46689">
    <property type="entry name" value="Homeodomain-like"/>
    <property type="match status" value="1"/>
</dbReference>
<dbReference type="SUPFAM" id="SSF48498">
    <property type="entry name" value="Tetracyclin repressor-like, C-terminal domain"/>
    <property type="match status" value="1"/>
</dbReference>
<gene>
    <name evidence="4" type="ORF">EV188_103681</name>
</gene>
<dbReference type="PANTHER" id="PTHR30055:SF209">
    <property type="entry name" value="POSSIBLE TRANSCRIPTIONAL REGULATORY PROTEIN (PROBABLY TETR-FAMILY)"/>
    <property type="match status" value="1"/>
</dbReference>
<dbReference type="AlphaFoldDB" id="A0A4R6VII2"/>
<dbReference type="InterPro" id="IPR050109">
    <property type="entry name" value="HTH-type_TetR-like_transc_reg"/>
</dbReference>
<dbReference type="Pfam" id="PF00440">
    <property type="entry name" value="TetR_N"/>
    <property type="match status" value="1"/>
</dbReference>
<evidence type="ECO:0000256" key="2">
    <source>
        <dbReference type="PROSITE-ProRule" id="PRU00335"/>
    </source>
</evidence>
<dbReference type="PROSITE" id="PS50977">
    <property type="entry name" value="HTH_TETR_2"/>
    <property type="match status" value="1"/>
</dbReference>
<dbReference type="PANTHER" id="PTHR30055">
    <property type="entry name" value="HTH-TYPE TRANSCRIPTIONAL REGULATOR RUTR"/>
    <property type="match status" value="1"/>
</dbReference>
<dbReference type="EMBL" id="SNYO01000003">
    <property type="protein sequence ID" value="TDQ61174.1"/>
    <property type="molecule type" value="Genomic_DNA"/>
</dbReference>
<evidence type="ECO:0000256" key="1">
    <source>
        <dbReference type="ARBA" id="ARBA00023125"/>
    </source>
</evidence>
<feature type="DNA-binding region" description="H-T-H motif" evidence="2">
    <location>
        <begin position="30"/>
        <end position="49"/>
    </location>
</feature>
<organism evidence="4 5">
    <name type="scientific">Actinomycetospora succinea</name>
    <dbReference type="NCBI Taxonomy" id="663603"/>
    <lineage>
        <taxon>Bacteria</taxon>
        <taxon>Bacillati</taxon>
        <taxon>Actinomycetota</taxon>
        <taxon>Actinomycetes</taxon>
        <taxon>Pseudonocardiales</taxon>
        <taxon>Pseudonocardiaceae</taxon>
        <taxon>Actinomycetospora</taxon>
    </lineage>
</organism>
<proteinExistence type="predicted"/>
<dbReference type="PRINTS" id="PR00455">
    <property type="entry name" value="HTHTETR"/>
</dbReference>
<name>A0A4R6VII2_9PSEU</name>
<dbReference type="InterPro" id="IPR001647">
    <property type="entry name" value="HTH_TetR"/>
</dbReference>
<dbReference type="Proteomes" id="UP000295705">
    <property type="component" value="Unassembled WGS sequence"/>
</dbReference>
<dbReference type="InterPro" id="IPR036271">
    <property type="entry name" value="Tet_transcr_reg_TetR-rel_C_sf"/>
</dbReference>
<sequence length="230" mass="23932">MSVDTDESPRGRIVAAALRLLEASGPDAVSTRAVSAAAGVQAPTIYRLFGDKQGLLDAVATEGFTSYIAAKTAGEPHPDPVEDLRASWDEHVAMGLAHPALYELMYARARPGSPALEAAADVLAKRIGRIAEAGRLRVPEERAVGLVRAVGEGTTLTLIATPEDRRDPHLAESAREAVIAAITTDAPALPDPGPIPAAAALRAALPGVDALSPAELGMLREWLDRITGSS</sequence>
<dbReference type="GO" id="GO:0003700">
    <property type="term" value="F:DNA-binding transcription factor activity"/>
    <property type="evidence" value="ECO:0007669"/>
    <property type="project" value="TreeGrafter"/>
</dbReference>
<dbReference type="GO" id="GO:0000976">
    <property type="term" value="F:transcription cis-regulatory region binding"/>
    <property type="evidence" value="ECO:0007669"/>
    <property type="project" value="TreeGrafter"/>
</dbReference>
<evidence type="ECO:0000313" key="5">
    <source>
        <dbReference type="Proteomes" id="UP000295705"/>
    </source>
</evidence>
<keyword evidence="1 2" id="KW-0238">DNA-binding</keyword>
<keyword evidence="5" id="KW-1185">Reference proteome</keyword>
<accession>A0A4R6VII2</accession>
<reference evidence="4 5" key="1">
    <citation type="submission" date="2019-03" db="EMBL/GenBank/DDBJ databases">
        <title>Genomic Encyclopedia of Type Strains, Phase IV (KMG-IV): sequencing the most valuable type-strain genomes for metagenomic binning, comparative biology and taxonomic classification.</title>
        <authorList>
            <person name="Goeker M."/>
        </authorList>
    </citation>
    <scope>NUCLEOTIDE SEQUENCE [LARGE SCALE GENOMIC DNA]</scope>
    <source>
        <strain evidence="4 5">DSM 45775</strain>
    </source>
</reference>
<comment type="caution">
    <text evidence="4">The sequence shown here is derived from an EMBL/GenBank/DDBJ whole genome shotgun (WGS) entry which is preliminary data.</text>
</comment>
<evidence type="ECO:0000259" key="3">
    <source>
        <dbReference type="PROSITE" id="PS50977"/>
    </source>
</evidence>
<dbReference type="Gene3D" id="1.10.357.10">
    <property type="entry name" value="Tetracycline Repressor, domain 2"/>
    <property type="match status" value="1"/>
</dbReference>
<evidence type="ECO:0000313" key="4">
    <source>
        <dbReference type="EMBL" id="TDQ61174.1"/>
    </source>
</evidence>
<feature type="domain" description="HTH tetR-type" evidence="3">
    <location>
        <begin position="7"/>
        <end position="67"/>
    </location>
</feature>
<dbReference type="InterPro" id="IPR009057">
    <property type="entry name" value="Homeodomain-like_sf"/>
</dbReference>
<dbReference type="Gene3D" id="1.10.10.60">
    <property type="entry name" value="Homeodomain-like"/>
    <property type="match status" value="1"/>
</dbReference>